<reference evidence="3" key="1">
    <citation type="journal article" date="2019" name="Int. J. Syst. Evol. Microbiol.">
        <title>The Global Catalogue of Microorganisms (GCM) 10K type strain sequencing project: providing services to taxonomists for standard genome sequencing and annotation.</title>
        <authorList>
            <consortium name="The Broad Institute Genomics Platform"/>
            <consortium name="The Broad Institute Genome Sequencing Center for Infectious Disease"/>
            <person name="Wu L."/>
            <person name="Ma J."/>
        </authorList>
    </citation>
    <scope>NUCLEOTIDE SEQUENCE [LARGE SCALE GENOMIC DNA]</scope>
    <source>
        <strain evidence="3">CCUG 58938</strain>
    </source>
</reference>
<evidence type="ECO:0000313" key="3">
    <source>
        <dbReference type="Proteomes" id="UP001597112"/>
    </source>
</evidence>
<evidence type="ECO:0000256" key="1">
    <source>
        <dbReference type="SAM" id="Phobius"/>
    </source>
</evidence>
<feature type="transmembrane region" description="Helical" evidence="1">
    <location>
        <begin position="7"/>
        <end position="29"/>
    </location>
</feature>
<accession>A0ABW3K7X6</accession>
<sequence length="76" mass="8731">MKTKAKLLASLKIWVVIYPSITLFLYWFGEVLSVLPLYQRTFLLTLSLVPWIVFAGVPFVDLIIKQLSPQNPDKAH</sequence>
<keyword evidence="1" id="KW-0812">Transmembrane</keyword>
<dbReference type="EMBL" id="JBHTKA010000007">
    <property type="protein sequence ID" value="MFD1001550.1"/>
    <property type="molecule type" value="Genomic_DNA"/>
</dbReference>
<protein>
    <recommendedName>
        <fullName evidence="4">DUF2842 domain-containing protein</fullName>
    </recommendedName>
</protein>
<dbReference type="RefSeq" id="WP_377581524.1">
    <property type="nucleotide sequence ID" value="NZ_JBHTKA010000007.1"/>
</dbReference>
<keyword evidence="1" id="KW-0472">Membrane</keyword>
<name>A0ABW3K7X6_9BACT</name>
<gene>
    <name evidence="2" type="ORF">ACFQ21_19630</name>
</gene>
<comment type="caution">
    <text evidence="2">The sequence shown here is derived from an EMBL/GenBank/DDBJ whole genome shotgun (WGS) entry which is preliminary data.</text>
</comment>
<evidence type="ECO:0000313" key="2">
    <source>
        <dbReference type="EMBL" id="MFD1001550.1"/>
    </source>
</evidence>
<feature type="transmembrane region" description="Helical" evidence="1">
    <location>
        <begin position="41"/>
        <end position="64"/>
    </location>
</feature>
<proteinExistence type="predicted"/>
<keyword evidence="1" id="KW-1133">Transmembrane helix</keyword>
<evidence type="ECO:0008006" key="4">
    <source>
        <dbReference type="Google" id="ProtNLM"/>
    </source>
</evidence>
<organism evidence="2 3">
    <name type="scientific">Ohtaekwangia kribbensis</name>
    <dbReference type="NCBI Taxonomy" id="688913"/>
    <lineage>
        <taxon>Bacteria</taxon>
        <taxon>Pseudomonadati</taxon>
        <taxon>Bacteroidota</taxon>
        <taxon>Cytophagia</taxon>
        <taxon>Cytophagales</taxon>
        <taxon>Fulvivirgaceae</taxon>
        <taxon>Ohtaekwangia</taxon>
    </lineage>
</organism>
<keyword evidence="3" id="KW-1185">Reference proteome</keyword>
<dbReference type="Proteomes" id="UP001597112">
    <property type="component" value="Unassembled WGS sequence"/>
</dbReference>